<feature type="transmembrane region" description="Helical" evidence="1">
    <location>
        <begin position="55"/>
        <end position="88"/>
    </location>
</feature>
<sequence length="203" mass="21722">MEALVPISFAAVMGAGHAFEPDHLIAVSQLVARRDNTLLAVKDGMYWGLGHTTMLVVFGGLILFGKLTLLSGGYFEALVGLVLISMGIGRLSNRSNFVPTRQARNPHAWAYAIGLLHGLAGSGVLVLAVLSELPDPWLALAYILVFGLGSVVGMFGAAGLMHVPFTRRMRLSRWLTGSVVAVSSLISIAYGGWMVYEHLWSNG</sequence>
<dbReference type="InterPro" id="IPR052776">
    <property type="entry name" value="Chloro_ReproSupport/MetalTrans"/>
</dbReference>
<accession>A0A3S0J5G6</accession>
<evidence type="ECO:0000313" key="3">
    <source>
        <dbReference type="Proteomes" id="UP000282184"/>
    </source>
</evidence>
<dbReference type="RefSeq" id="WP_126696266.1">
    <property type="nucleotide sequence ID" value="NZ_RXOF01000023.1"/>
</dbReference>
<gene>
    <name evidence="2" type="ORF">EJV47_26650</name>
</gene>
<keyword evidence="1" id="KW-0472">Membrane</keyword>
<feature type="transmembrane region" description="Helical" evidence="1">
    <location>
        <begin position="109"/>
        <end position="131"/>
    </location>
</feature>
<reference evidence="2 3" key="1">
    <citation type="submission" date="2018-12" db="EMBL/GenBank/DDBJ databases">
        <title>Hymenobacter gummosus sp. nov., isolated from a spring.</title>
        <authorList>
            <person name="Nie L."/>
        </authorList>
    </citation>
    <scope>NUCLEOTIDE SEQUENCE [LARGE SCALE GENOMIC DNA]</scope>
    <source>
        <strain evidence="2 3">KCTC 52166</strain>
    </source>
</reference>
<dbReference type="PANTHER" id="PTHR33876:SF4">
    <property type="entry name" value="CHLOROPLAST PROTEIN FOR GROWTH AND FERTILITY 2"/>
    <property type="match status" value="1"/>
</dbReference>
<name>A0A3S0J5G6_9BACT</name>
<dbReference type="PANTHER" id="PTHR33876">
    <property type="entry name" value="UNNAMED PRODUCT"/>
    <property type="match status" value="1"/>
</dbReference>
<evidence type="ECO:0000313" key="2">
    <source>
        <dbReference type="EMBL" id="RTQ44951.1"/>
    </source>
</evidence>
<proteinExistence type="predicted"/>
<keyword evidence="1" id="KW-1133">Transmembrane helix</keyword>
<dbReference type="EMBL" id="RXOF01000023">
    <property type="protein sequence ID" value="RTQ44951.1"/>
    <property type="molecule type" value="Genomic_DNA"/>
</dbReference>
<evidence type="ECO:0000256" key="1">
    <source>
        <dbReference type="SAM" id="Phobius"/>
    </source>
</evidence>
<keyword evidence="3" id="KW-1185">Reference proteome</keyword>
<protein>
    <submittedName>
        <fullName evidence="2">Urease accessory protein</fullName>
    </submittedName>
</protein>
<dbReference type="OrthoDB" id="9811044at2"/>
<dbReference type="Proteomes" id="UP000282184">
    <property type="component" value="Unassembled WGS sequence"/>
</dbReference>
<feature type="transmembrane region" description="Helical" evidence="1">
    <location>
        <begin position="174"/>
        <end position="196"/>
    </location>
</feature>
<organism evidence="2 3">
    <name type="scientific">Hymenobacter gummosus</name>
    <dbReference type="NCBI Taxonomy" id="1776032"/>
    <lineage>
        <taxon>Bacteria</taxon>
        <taxon>Pseudomonadati</taxon>
        <taxon>Bacteroidota</taxon>
        <taxon>Cytophagia</taxon>
        <taxon>Cytophagales</taxon>
        <taxon>Hymenobacteraceae</taxon>
        <taxon>Hymenobacter</taxon>
    </lineage>
</organism>
<comment type="caution">
    <text evidence="2">The sequence shown here is derived from an EMBL/GenBank/DDBJ whole genome shotgun (WGS) entry which is preliminary data.</text>
</comment>
<feature type="transmembrane region" description="Helical" evidence="1">
    <location>
        <begin position="137"/>
        <end position="162"/>
    </location>
</feature>
<keyword evidence="1" id="KW-0812">Transmembrane</keyword>
<dbReference type="AlphaFoldDB" id="A0A3S0J5G6"/>